<reference evidence="1 2" key="1">
    <citation type="submission" date="2019-07" db="EMBL/GenBank/DDBJ databases">
        <title>De Novo Assembly of kiwifruit Actinidia rufa.</title>
        <authorList>
            <person name="Sugita-Konishi S."/>
            <person name="Sato K."/>
            <person name="Mori E."/>
            <person name="Abe Y."/>
            <person name="Kisaki G."/>
            <person name="Hamano K."/>
            <person name="Suezawa K."/>
            <person name="Otani M."/>
            <person name="Fukuda T."/>
            <person name="Manabe T."/>
            <person name="Gomi K."/>
            <person name="Tabuchi M."/>
            <person name="Akimitsu K."/>
            <person name="Kataoka I."/>
        </authorList>
    </citation>
    <scope>NUCLEOTIDE SEQUENCE [LARGE SCALE GENOMIC DNA]</scope>
    <source>
        <strain evidence="2">cv. Fuchu</strain>
    </source>
</reference>
<evidence type="ECO:0000313" key="2">
    <source>
        <dbReference type="Proteomes" id="UP000585474"/>
    </source>
</evidence>
<protein>
    <submittedName>
        <fullName evidence="1">Uncharacterized protein</fullName>
    </submittedName>
</protein>
<dbReference type="EMBL" id="BJWL01000026">
    <property type="protein sequence ID" value="GFZ17965.1"/>
    <property type="molecule type" value="Genomic_DNA"/>
</dbReference>
<keyword evidence="2" id="KW-1185">Reference proteome</keyword>
<evidence type="ECO:0000313" key="1">
    <source>
        <dbReference type="EMBL" id="GFZ17965.1"/>
    </source>
</evidence>
<comment type="caution">
    <text evidence="1">The sequence shown here is derived from an EMBL/GenBank/DDBJ whole genome shotgun (WGS) entry which is preliminary data.</text>
</comment>
<dbReference type="Proteomes" id="UP000585474">
    <property type="component" value="Unassembled WGS sequence"/>
</dbReference>
<name>A0A7J0H4T0_9ERIC</name>
<accession>A0A7J0H4T0</accession>
<proteinExistence type="predicted"/>
<organism evidence="1 2">
    <name type="scientific">Actinidia rufa</name>
    <dbReference type="NCBI Taxonomy" id="165716"/>
    <lineage>
        <taxon>Eukaryota</taxon>
        <taxon>Viridiplantae</taxon>
        <taxon>Streptophyta</taxon>
        <taxon>Embryophyta</taxon>
        <taxon>Tracheophyta</taxon>
        <taxon>Spermatophyta</taxon>
        <taxon>Magnoliopsida</taxon>
        <taxon>eudicotyledons</taxon>
        <taxon>Gunneridae</taxon>
        <taxon>Pentapetalae</taxon>
        <taxon>asterids</taxon>
        <taxon>Ericales</taxon>
        <taxon>Actinidiaceae</taxon>
        <taxon>Actinidia</taxon>
    </lineage>
</organism>
<sequence length="79" mass="8250">MENVKKYRNLRGDSVVIVAILSAAGPGMASKIASTALAKGFVVAQRVQGERMHAVAAAVDVRAGNIPPPVPEPTWNLQG</sequence>
<dbReference type="AlphaFoldDB" id="A0A7J0H4T0"/>
<gene>
    <name evidence="1" type="ORF">Acr_26g0012340</name>
</gene>